<dbReference type="OrthoDB" id="9810154at2"/>
<dbReference type="Gene3D" id="3.40.50.1240">
    <property type="entry name" value="Phosphoglycerate mutase-like"/>
    <property type="match status" value="1"/>
</dbReference>
<feature type="binding site" evidence="1">
    <location>
        <position position="59"/>
    </location>
    <ligand>
        <name>substrate</name>
    </ligand>
</feature>
<organism evidence="2 3">
    <name type="scientific">Thiohalocapsa marina</name>
    <dbReference type="NCBI Taxonomy" id="424902"/>
    <lineage>
        <taxon>Bacteria</taxon>
        <taxon>Pseudomonadati</taxon>
        <taxon>Pseudomonadota</taxon>
        <taxon>Gammaproteobacteria</taxon>
        <taxon>Chromatiales</taxon>
        <taxon>Chromatiaceae</taxon>
        <taxon>Thiohalocapsa</taxon>
    </lineage>
</organism>
<dbReference type="PANTHER" id="PTHR47623">
    <property type="entry name" value="OS09G0287300 PROTEIN"/>
    <property type="match status" value="1"/>
</dbReference>
<evidence type="ECO:0000313" key="2">
    <source>
        <dbReference type="EMBL" id="KAA6185418.1"/>
    </source>
</evidence>
<sequence length="170" mass="18758">MPRELLVLRHAKSDWDSGAATDFDRPLAKRGKRDAPRVGAWLYREGMVPDLILSSPAVRARETALKVCKALDLKKKRIVWERAIYEAEVPTLLEALARVPDAIATVLLVGHNPGLEGLVRYLCGDDVDEPEDGKLLPTAAVARLEMPDDWSQLESGCASLLALVRPRQLA</sequence>
<evidence type="ECO:0000313" key="3">
    <source>
        <dbReference type="Proteomes" id="UP000322981"/>
    </source>
</evidence>
<gene>
    <name evidence="2" type="ORF">F2Q65_08940</name>
</gene>
<dbReference type="Proteomes" id="UP000322981">
    <property type="component" value="Unassembled WGS sequence"/>
</dbReference>
<dbReference type="SUPFAM" id="SSF53254">
    <property type="entry name" value="Phosphoglycerate mutase-like"/>
    <property type="match status" value="1"/>
</dbReference>
<dbReference type="Pfam" id="PF00300">
    <property type="entry name" value="His_Phos_1"/>
    <property type="match status" value="1"/>
</dbReference>
<accession>A0A5M8FKJ1</accession>
<protein>
    <submittedName>
        <fullName evidence="2">Histidine phosphatase family protein</fullName>
    </submittedName>
</protein>
<dbReference type="InterPro" id="IPR013078">
    <property type="entry name" value="His_Pase_superF_clade-1"/>
</dbReference>
<dbReference type="AlphaFoldDB" id="A0A5M8FKJ1"/>
<reference evidence="2 3" key="1">
    <citation type="submission" date="2019-09" db="EMBL/GenBank/DDBJ databases">
        <title>Whole-genome sequence of the purple sulfur bacterium Thiohalocapsa marina DSM 19078.</title>
        <authorList>
            <person name="Kyndt J.A."/>
            <person name="Meyer T.E."/>
        </authorList>
    </citation>
    <scope>NUCLEOTIDE SEQUENCE [LARGE SCALE GENOMIC DNA]</scope>
    <source>
        <strain evidence="2 3">DSM 19078</strain>
    </source>
</reference>
<proteinExistence type="predicted"/>
<evidence type="ECO:0000256" key="1">
    <source>
        <dbReference type="PIRSR" id="PIRSR613078-2"/>
    </source>
</evidence>
<comment type="caution">
    <text evidence="2">The sequence shown here is derived from an EMBL/GenBank/DDBJ whole genome shotgun (WGS) entry which is preliminary data.</text>
</comment>
<name>A0A5M8FKJ1_9GAMM</name>
<dbReference type="PANTHER" id="PTHR47623:SF1">
    <property type="entry name" value="OS09G0287300 PROTEIN"/>
    <property type="match status" value="1"/>
</dbReference>
<dbReference type="InterPro" id="IPR029033">
    <property type="entry name" value="His_PPase_superfam"/>
</dbReference>
<keyword evidence="3" id="KW-1185">Reference proteome</keyword>
<dbReference type="CDD" id="cd07067">
    <property type="entry name" value="HP_PGM_like"/>
    <property type="match status" value="1"/>
</dbReference>
<dbReference type="SMART" id="SM00855">
    <property type="entry name" value="PGAM"/>
    <property type="match status" value="1"/>
</dbReference>
<dbReference type="EMBL" id="VWXX01000010">
    <property type="protein sequence ID" value="KAA6185418.1"/>
    <property type="molecule type" value="Genomic_DNA"/>
</dbReference>